<accession>A0ABU6RAQ3</accession>
<dbReference type="Pfam" id="PF00011">
    <property type="entry name" value="HSP20"/>
    <property type="match status" value="1"/>
</dbReference>
<evidence type="ECO:0000313" key="5">
    <source>
        <dbReference type="EMBL" id="MED6120960.1"/>
    </source>
</evidence>
<dbReference type="EMBL" id="JASCZI010030302">
    <property type="protein sequence ID" value="MED6120960.1"/>
    <property type="molecule type" value="Genomic_DNA"/>
</dbReference>
<dbReference type="SUPFAM" id="SSF49764">
    <property type="entry name" value="HSP20-like chaperones"/>
    <property type="match status" value="1"/>
</dbReference>
<dbReference type="InterPro" id="IPR002068">
    <property type="entry name" value="A-crystallin/Hsp20_dom"/>
</dbReference>
<comment type="similarity">
    <text evidence="2 3">Belongs to the small heat shock protein (HSP20) family.</text>
</comment>
<dbReference type="PANTHER" id="PTHR11527">
    <property type="entry name" value="HEAT-SHOCK PROTEIN 20 FAMILY MEMBER"/>
    <property type="match status" value="1"/>
</dbReference>
<dbReference type="Proteomes" id="UP001341840">
    <property type="component" value="Unassembled WGS sequence"/>
</dbReference>
<keyword evidence="6" id="KW-1185">Reference proteome</keyword>
<evidence type="ECO:0000256" key="2">
    <source>
        <dbReference type="PROSITE-ProRule" id="PRU00285"/>
    </source>
</evidence>
<dbReference type="PROSITE" id="PS01031">
    <property type="entry name" value="SHSP"/>
    <property type="match status" value="1"/>
</dbReference>
<evidence type="ECO:0000256" key="1">
    <source>
        <dbReference type="ARBA" id="ARBA00023016"/>
    </source>
</evidence>
<evidence type="ECO:0000259" key="4">
    <source>
        <dbReference type="PROSITE" id="PS01031"/>
    </source>
</evidence>
<keyword evidence="1" id="KW-0346">Stress response</keyword>
<evidence type="ECO:0000313" key="6">
    <source>
        <dbReference type="Proteomes" id="UP001341840"/>
    </source>
</evidence>
<organism evidence="5 6">
    <name type="scientific">Stylosanthes scabra</name>
    <dbReference type="NCBI Taxonomy" id="79078"/>
    <lineage>
        <taxon>Eukaryota</taxon>
        <taxon>Viridiplantae</taxon>
        <taxon>Streptophyta</taxon>
        <taxon>Embryophyta</taxon>
        <taxon>Tracheophyta</taxon>
        <taxon>Spermatophyta</taxon>
        <taxon>Magnoliopsida</taxon>
        <taxon>eudicotyledons</taxon>
        <taxon>Gunneridae</taxon>
        <taxon>Pentapetalae</taxon>
        <taxon>rosids</taxon>
        <taxon>fabids</taxon>
        <taxon>Fabales</taxon>
        <taxon>Fabaceae</taxon>
        <taxon>Papilionoideae</taxon>
        <taxon>50 kb inversion clade</taxon>
        <taxon>dalbergioids sensu lato</taxon>
        <taxon>Dalbergieae</taxon>
        <taxon>Pterocarpus clade</taxon>
        <taxon>Stylosanthes</taxon>
    </lineage>
</organism>
<name>A0ABU6RAQ3_9FABA</name>
<comment type="caution">
    <text evidence="5">The sequence shown here is derived from an EMBL/GenBank/DDBJ whole genome shotgun (WGS) entry which is preliminary data.</text>
</comment>
<gene>
    <name evidence="5" type="ORF">PIB30_025586</name>
</gene>
<protein>
    <recommendedName>
        <fullName evidence="4">SHSP domain-containing protein</fullName>
    </recommendedName>
</protein>
<reference evidence="5 6" key="1">
    <citation type="journal article" date="2023" name="Plants (Basel)">
        <title>Bridging the Gap: Combining Genomics and Transcriptomics Approaches to Understand Stylosanthes scabra, an Orphan Legume from the Brazilian Caatinga.</title>
        <authorList>
            <person name="Ferreira-Neto J.R.C."/>
            <person name="da Silva M.D."/>
            <person name="Binneck E."/>
            <person name="de Melo N.F."/>
            <person name="da Silva R.H."/>
            <person name="de Melo A.L.T.M."/>
            <person name="Pandolfi V."/>
            <person name="Bustamante F.O."/>
            <person name="Brasileiro-Vidal A.C."/>
            <person name="Benko-Iseppon A.M."/>
        </authorList>
    </citation>
    <scope>NUCLEOTIDE SEQUENCE [LARGE SCALE GENOMIC DNA]</scope>
    <source>
        <tissue evidence="5">Leaves</tissue>
    </source>
</reference>
<dbReference type="Gene3D" id="2.60.40.790">
    <property type="match status" value="1"/>
</dbReference>
<sequence length="147" mass="16639">MSIVPFKQDGDGESSNPNWIGDAFLRSHMDLWDPFQFSPFSNMLSGFGLGSSVNTRLDWRENSKAHVWKVVLPGFTHEDVLVELQDERLLQVSVESGNFMSRFKVPDDGNLEQLKANMHNGVLVITVPKYQQQSNNIRVVEIEGSDD</sequence>
<dbReference type="InterPro" id="IPR008978">
    <property type="entry name" value="HSP20-like_chaperone"/>
</dbReference>
<proteinExistence type="inferred from homology"/>
<evidence type="ECO:0000256" key="3">
    <source>
        <dbReference type="RuleBase" id="RU003616"/>
    </source>
</evidence>
<dbReference type="InterPro" id="IPR031107">
    <property type="entry name" value="Small_HSP"/>
</dbReference>
<feature type="domain" description="SHSP" evidence="4">
    <location>
        <begin position="48"/>
        <end position="145"/>
    </location>
</feature>